<dbReference type="EC" id="3.1.3.16" evidence="2"/>
<organism evidence="2 3">
    <name type="scientific">Nocardioides panaciterrulae</name>
    <dbReference type="NCBI Taxonomy" id="661492"/>
    <lineage>
        <taxon>Bacteria</taxon>
        <taxon>Bacillati</taxon>
        <taxon>Actinomycetota</taxon>
        <taxon>Actinomycetes</taxon>
        <taxon>Propionibacteriales</taxon>
        <taxon>Nocardioidaceae</taxon>
        <taxon>Nocardioides</taxon>
    </lineage>
</organism>
<protein>
    <submittedName>
        <fullName evidence="2">Protein phosphatase</fullName>
        <ecNumber evidence="2">3.1.3.16</ecNumber>
    </submittedName>
</protein>
<feature type="domain" description="PPM-type phosphatase" evidence="1">
    <location>
        <begin position="4"/>
        <end position="242"/>
    </location>
</feature>
<keyword evidence="3" id="KW-1185">Reference proteome</keyword>
<sequence length="273" mass="28465">MLRFSGRGVTNTGLVREHNEDAAFVGPYLALVADGVGGAAAGEIAAATTAYVVAATALAHLRGGAFDVAPQRLLQDAAEAARANLVAGVAVDERRRGMATTLSAVVCDGRRVVLGHVGDSRVYLYREARLRQLSHDHTWVQKLLDEGRITTEVAARHPWRNVVVRSLDGSGVMPVDLDLVEVEVLEGDRLLLCSDGLTDLVGPEGLAAALALPDPAEAAEELEQRALAAGGHDNVTCLVLDLVHGPVVVGDGQLLGAVADPANIVDPAAVHLV</sequence>
<dbReference type="InterPro" id="IPR036457">
    <property type="entry name" value="PPM-type-like_dom_sf"/>
</dbReference>
<evidence type="ECO:0000313" key="2">
    <source>
        <dbReference type="EMBL" id="NYD41424.1"/>
    </source>
</evidence>
<dbReference type="EMBL" id="JACCBG010000001">
    <property type="protein sequence ID" value="NYD41424.1"/>
    <property type="molecule type" value="Genomic_DNA"/>
</dbReference>
<dbReference type="GO" id="GO:0004722">
    <property type="term" value="F:protein serine/threonine phosphatase activity"/>
    <property type="evidence" value="ECO:0007669"/>
    <property type="project" value="UniProtKB-EC"/>
</dbReference>
<name>A0A7Y9JBN7_9ACTN</name>
<proteinExistence type="predicted"/>
<keyword evidence="2" id="KW-0378">Hydrolase</keyword>
<comment type="caution">
    <text evidence="2">The sequence shown here is derived from an EMBL/GenBank/DDBJ whole genome shotgun (WGS) entry which is preliminary data.</text>
</comment>
<dbReference type="CDD" id="cd00143">
    <property type="entry name" value="PP2Cc"/>
    <property type="match status" value="1"/>
</dbReference>
<reference evidence="2 3" key="1">
    <citation type="submission" date="2020-07" db="EMBL/GenBank/DDBJ databases">
        <title>Sequencing the genomes of 1000 actinobacteria strains.</title>
        <authorList>
            <person name="Klenk H.-P."/>
        </authorList>
    </citation>
    <scope>NUCLEOTIDE SEQUENCE [LARGE SCALE GENOMIC DNA]</scope>
    <source>
        <strain evidence="2 3">DSM 21350</strain>
    </source>
</reference>
<dbReference type="InterPro" id="IPR015655">
    <property type="entry name" value="PP2C"/>
</dbReference>
<gene>
    <name evidence="2" type="ORF">BJZ21_001507</name>
</gene>
<dbReference type="Gene3D" id="3.60.40.10">
    <property type="entry name" value="PPM-type phosphatase domain"/>
    <property type="match status" value="1"/>
</dbReference>
<dbReference type="SMART" id="SM00331">
    <property type="entry name" value="PP2C_SIG"/>
    <property type="match status" value="1"/>
</dbReference>
<dbReference type="Pfam" id="PF13672">
    <property type="entry name" value="PP2C_2"/>
    <property type="match status" value="1"/>
</dbReference>
<dbReference type="PROSITE" id="PS51746">
    <property type="entry name" value="PPM_2"/>
    <property type="match status" value="1"/>
</dbReference>
<dbReference type="PANTHER" id="PTHR47992">
    <property type="entry name" value="PROTEIN PHOSPHATASE"/>
    <property type="match status" value="1"/>
</dbReference>
<dbReference type="RefSeq" id="WP_179663176.1">
    <property type="nucleotide sequence ID" value="NZ_JACCBG010000001.1"/>
</dbReference>
<dbReference type="InterPro" id="IPR001932">
    <property type="entry name" value="PPM-type_phosphatase-like_dom"/>
</dbReference>
<dbReference type="SUPFAM" id="SSF81606">
    <property type="entry name" value="PP2C-like"/>
    <property type="match status" value="1"/>
</dbReference>
<evidence type="ECO:0000313" key="3">
    <source>
        <dbReference type="Proteomes" id="UP000535511"/>
    </source>
</evidence>
<dbReference type="Proteomes" id="UP000535511">
    <property type="component" value="Unassembled WGS sequence"/>
</dbReference>
<dbReference type="AlphaFoldDB" id="A0A7Y9JBN7"/>
<dbReference type="SMART" id="SM00332">
    <property type="entry name" value="PP2Cc"/>
    <property type="match status" value="1"/>
</dbReference>
<evidence type="ECO:0000259" key="1">
    <source>
        <dbReference type="PROSITE" id="PS51746"/>
    </source>
</evidence>
<accession>A0A7Y9JBN7</accession>